<name>V8AQL5_9LACT</name>
<sequence>MEAENWNFINFHIILYKFLQFKIFLRIISFKFIKEKIT</sequence>
<reference evidence="2 3" key="1">
    <citation type="submission" date="2013-07" db="EMBL/GenBank/DDBJ databases">
        <title>Isolation of Lactococcus garvieae strain TRF1 from the fecal material of a timber rattlesnake.</title>
        <authorList>
            <person name="McLaughlin R.W."/>
            <person name="Cochran P.A."/>
            <person name="Dowd S.E."/>
        </authorList>
    </citation>
    <scope>NUCLEOTIDE SEQUENCE [LARGE SCALE GENOMIC DNA]</scope>
    <source>
        <strain evidence="2 3">TRF1</strain>
    </source>
</reference>
<proteinExistence type="predicted"/>
<accession>V8AQL5</accession>
<evidence type="ECO:0000256" key="1">
    <source>
        <dbReference type="SAM" id="Phobius"/>
    </source>
</evidence>
<gene>
    <name evidence="2" type="ORF">N568_0103290</name>
</gene>
<dbReference type="EMBL" id="AVFE01000008">
    <property type="protein sequence ID" value="ETD05259.1"/>
    <property type="molecule type" value="Genomic_DNA"/>
</dbReference>
<keyword evidence="1" id="KW-0472">Membrane</keyword>
<keyword evidence="1" id="KW-0812">Transmembrane</keyword>
<protein>
    <submittedName>
        <fullName evidence="2">Uncharacterized protein</fullName>
    </submittedName>
</protein>
<dbReference type="Proteomes" id="UP000018692">
    <property type="component" value="Unassembled WGS sequence"/>
</dbReference>
<evidence type="ECO:0000313" key="3">
    <source>
        <dbReference type="Proteomes" id="UP000018692"/>
    </source>
</evidence>
<keyword evidence="1" id="KW-1133">Transmembrane helix</keyword>
<organism evidence="2 3">
    <name type="scientific">Lactococcus garvieae TRF1</name>
    <dbReference type="NCBI Taxonomy" id="1380772"/>
    <lineage>
        <taxon>Bacteria</taxon>
        <taxon>Bacillati</taxon>
        <taxon>Bacillota</taxon>
        <taxon>Bacilli</taxon>
        <taxon>Lactobacillales</taxon>
        <taxon>Streptococcaceae</taxon>
        <taxon>Lactococcus</taxon>
    </lineage>
</organism>
<evidence type="ECO:0000313" key="2">
    <source>
        <dbReference type="EMBL" id="ETD05259.1"/>
    </source>
</evidence>
<comment type="caution">
    <text evidence="2">The sequence shown here is derived from an EMBL/GenBank/DDBJ whole genome shotgun (WGS) entry which is preliminary data.</text>
</comment>
<feature type="transmembrane region" description="Helical" evidence="1">
    <location>
        <begin position="6"/>
        <end position="25"/>
    </location>
</feature>
<dbReference type="AlphaFoldDB" id="V8AQL5"/>